<dbReference type="EMBL" id="CAEZWQ010000126">
    <property type="protein sequence ID" value="CAB4669210.1"/>
    <property type="molecule type" value="Genomic_DNA"/>
</dbReference>
<evidence type="ECO:0000313" key="1">
    <source>
        <dbReference type="EMBL" id="CAB4669210.1"/>
    </source>
</evidence>
<protein>
    <submittedName>
        <fullName evidence="1">Unannotated protein</fullName>
    </submittedName>
</protein>
<name>A0A6J6M4V5_9ZZZZ</name>
<accession>A0A6J6M4V5</accession>
<sequence>MILNEKTFLPNLFKRPPHTFDVFRGHGPVGLIKIDPEAHSIGHIAKSGDVALNRFAALIVESGNSKFFDIALTVKSQLFLNCNFNWKPMAIPPGFTRYKATLHCLKAREDIFKNSRLNMMRSRHSIGSRRTLVKAPWSCACASINGLMKNLVIAPELENFMFEGR</sequence>
<organism evidence="1">
    <name type="scientific">freshwater metagenome</name>
    <dbReference type="NCBI Taxonomy" id="449393"/>
    <lineage>
        <taxon>unclassified sequences</taxon>
        <taxon>metagenomes</taxon>
        <taxon>ecological metagenomes</taxon>
    </lineage>
</organism>
<reference evidence="1" key="1">
    <citation type="submission" date="2020-05" db="EMBL/GenBank/DDBJ databases">
        <authorList>
            <person name="Chiriac C."/>
            <person name="Salcher M."/>
            <person name="Ghai R."/>
            <person name="Kavagutti S V."/>
        </authorList>
    </citation>
    <scope>NUCLEOTIDE SEQUENCE</scope>
</reference>
<dbReference type="AlphaFoldDB" id="A0A6J6M4V5"/>
<proteinExistence type="predicted"/>
<gene>
    <name evidence="1" type="ORF">UFOPK2275_00967</name>
</gene>